<organism evidence="6 7">
    <name type="scientific">Hominifimenecus microfluidus</name>
    <dbReference type="NCBI Taxonomy" id="2885348"/>
    <lineage>
        <taxon>Bacteria</taxon>
        <taxon>Bacillati</taxon>
        <taxon>Bacillota</taxon>
        <taxon>Clostridia</taxon>
        <taxon>Lachnospirales</taxon>
        <taxon>Lachnospiraceae</taxon>
        <taxon>Hominifimenecus</taxon>
    </lineage>
</organism>
<dbReference type="EMBL" id="JAJEQR010000013">
    <property type="protein sequence ID" value="MCC2230563.1"/>
    <property type="molecule type" value="Genomic_DNA"/>
</dbReference>
<name>A0AAE3E9H9_9FIRM</name>
<evidence type="ECO:0000313" key="7">
    <source>
        <dbReference type="Proteomes" id="UP001198182"/>
    </source>
</evidence>
<proteinExistence type="inferred from homology"/>
<dbReference type="Proteomes" id="UP001198182">
    <property type="component" value="Unassembled WGS sequence"/>
</dbReference>
<protein>
    <submittedName>
        <fullName evidence="6">LysR family transcriptional regulator</fullName>
    </submittedName>
</protein>
<dbReference type="AlphaFoldDB" id="A0AAE3E9H9"/>
<dbReference type="InterPro" id="IPR050950">
    <property type="entry name" value="HTH-type_LysR_regulators"/>
</dbReference>
<feature type="domain" description="HTH lysR-type" evidence="5">
    <location>
        <begin position="1"/>
        <end position="58"/>
    </location>
</feature>
<dbReference type="GO" id="GO:0003677">
    <property type="term" value="F:DNA binding"/>
    <property type="evidence" value="ECO:0007669"/>
    <property type="project" value="UniProtKB-KW"/>
</dbReference>
<dbReference type="PRINTS" id="PR00039">
    <property type="entry name" value="HTHLYSR"/>
</dbReference>
<dbReference type="Gene3D" id="1.10.10.10">
    <property type="entry name" value="Winged helix-like DNA-binding domain superfamily/Winged helix DNA-binding domain"/>
    <property type="match status" value="1"/>
</dbReference>
<keyword evidence="2" id="KW-0805">Transcription regulation</keyword>
<evidence type="ECO:0000256" key="3">
    <source>
        <dbReference type="ARBA" id="ARBA00023125"/>
    </source>
</evidence>
<dbReference type="Gene3D" id="3.40.190.290">
    <property type="match status" value="1"/>
</dbReference>
<evidence type="ECO:0000313" key="6">
    <source>
        <dbReference type="EMBL" id="MCC2230563.1"/>
    </source>
</evidence>
<dbReference type="GO" id="GO:0003700">
    <property type="term" value="F:DNA-binding transcription factor activity"/>
    <property type="evidence" value="ECO:0007669"/>
    <property type="project" value="InterPro"/>
</dbReference>
<dbReference type="Pfam" id="PF03466">
    <property type="entry name" value="LysR_substrate"/>
    <property type="match status" value="1"/>
</dbReference>
<dbReference type="Pfam" id="PF00126">
    <property type="entry name" value="HTH_1"/>
    <property type="match status" value="1"/>
</dbReference>
<dbReference type="PANTHER" id="PTHR30419">
    <property type="entry name" value="HTH-TYPE TRANSCRIPTIONAL REGULATOR YBHD"/>
    <property type="match status" value="1"/>
</dbReference>
<keyword evidence="4" id="KW-0804">Transcription</keyword>
<evidence type="ECO:0000256" key="2">
    <source>
        <dbReference type="ARBA" id="ARBA00023015"/>
    </source>
</evidence>
<evidence type="ECO:0000256" key="4">
    <source>
        <dbReference type="ARBA" id="ARBA00023163"/>
    </source>
</evidence>
<evidence type="ECO:0000259" key="5">
    <source>
        <dbReference type="PROSITE" id="PS50931"/>
    </source>
</evidence>
<accession>A0AAE3E9H9</accession>
<dbReference type="RefSeq" id="WP_308453233.1">
    <property type="nucleotide sequence ID" value="NZ_JAJEQR010000013.1"/>
</dbReference>
<dbReference type="GO" id="GO:0005829">
    <property type="term" value="C:cytosol"/>
    <property type="evidence" value="ECO:0007669"/>
    <property type="project" value="TreeGrafter"/>
</dbReference>
<sequence>MNLLQLKYFQEVAKYQNITRTAEILHVSQPSLSTAIRHLEEELGIELFDRKGKSIVLNENGQNFLRDINSMFELLNRNQQNRNRLASGKTQKIYIGGEKSELKLSAFIARFLDRYPDVLISFKNAVSMTSLNPEILDFFILAEEPGSHPGPRLILDHEKHCILMSSHHPLAECSSVTLDMLKDETFVFVTPNANILPPGYRICEKAGFSPKVACVTNERAVLLAILRESPFVSVVPECDAITFTRIGEYRAFTLSSTHQRDIVLTIPSSKTLSEISKVFLSELLDTEEIQELNPNFSMEQFLLSRG</sequence>
<dbReference type="CDD" id="cd05466">
    <property type="entry name" value="PBP2_LTTR_substrate"/>
    <property type="match status" value="1"/>
</dbReference>
<dbReference type="PROSITE" id="PS50931">
    <property type="entry name" value="HTH_LYSR"/>
    <property type="match status" value="1"/>
</dbReference>
<dbReference type="InterPro" id="IPR036388">
    <property type="entry name" value="WH-like_DNA-bd_sf"/>
</dbReference>
<dbReference type="InterPro" id="IPR036390">
    <property type="entry name" value="WH_DNA-bd_sf"/>
</dbReference>
<dbReference type="SUPFAM" id="SSF46785">
    <property type="entry name" value="Winged helix' DNA-binding domain"/>
    <property type="match status" value="1"/>
</dbReference>
<comment type="similarity">
    <text evidence="1">Belongs to the LysR transcriptional regulatory family.</text>
</comment>
<comment type="caution">
    <text evidence="6">The sequence shown here is derived from an EMBL/GenBank/DDBJ whole genome shotgun (WGS) entry which is preliminary data.</text>
</comment>
<dbReference type="InterPro" id="IPR000847">
    <property type="entry name" value="LysR_HTH_N"/>
</dbReference>
<reference evidence="6" key="1">
    <citation type="submission" date="2021-10" db="EMBL/GenBank/DDBJ databases">
        <title>Anaerobic single-cell dispensing facilitates the cultivation of human gut bacteria.</title>
        <authorList>
            <person name="Afrizal A."/>
        </authorList>
    </citation>
    <scope>NUCLEOTIDE SEQUENCE</scope>
    <source>
        <strain evidence="6">CLA-AA-H215</strain>
    </source>
</reference>
<evidence type="ECO:0000256" key="1">
    <source>
        <dbReference type="ARBA" id="ARBA00009437"/>
    </source>
</evidence>
<gene>
    <name evidence="6" type="ORF">LKD81_06045</name>
</gene>
<dbReference type="SUPFAM" id="SSF53850">
    <property type="entry name" value="Periplasmic binding protein-like II"/>
    <property type="match status" value="1"/>
</dbReference>
<dbReference type="PANTHER" id="PTHR30419:SF28">
    <property type="entry name" value="HTH-TYPE TRANSCRIPTIONAL REGULATOR BSDA"/>
    <property type="match status" value="1"/>
</dbReference>
<dbReference type="InterPro" id="IPR005119">
    <property type="entry name" value="LysR_subst-bd"/>
</dbReference>
<dbReference type="FunFam" id="1.10.10.10:FF:000001">
    <property type="entry name" value="LysR family transcriptional regulator"/>
    <property type="match status" value="1"/>
</dbReference>
<keyword evidence="7" id="KW-1185">Reference proteome</keyword>
<keyword evidence="3" id="KW-0238">DNA-binding</keyword>